<organism evidence="1 2">
    <name type="scientific">Flavobacterium arsenatis</name>
    <dbReference type="NCBI Taxonomy" id="1484332"/>
    <lineage>
        <taxon>Bacteria</taxon>
        <taxon>Pseudomonadati</taxon>
        <taxon>Bacteroidota</taxon>
        <taxon>Flavobacteriia</taxon>
        <taxon>Flavobacteriales</taxon>
        <taxon>Flavobacteriaceae</taxon>
        <taxon>Flavobacterium</taxon>
    </lineage>
</organism>
<reference evidence="1 2" key="1">
    <citation type="submission" date="2023-07" db="EMBL/GenBank/DDBJ databases">
        <title>Sorghum-associated microbial communities from plants grown in Nebraska, USA.</title>
        <authorList>
            <person name="Schachtman D."/>
        </authorList>
    </citation>
    <scope>NUCLEOTIDE SEQUENCE [LARGE SCALE GENOMIC DNA]</scope>
    <source>
        <strain evidence="1 2">3773</strain>
    </source>
</reference>
<protein>
    <submittedName>
        <fullName evidence="1">Uncharacterized protein</fullName>
    </submittedName>
</protein>
<dbReference type="Proteomes" id="UP001255185">
    <property type="component" value="Unassembled WGS sequence"/>
</dbReference>
<evidence type="ECO:0000313" key="2">
    <source>
        <dbReference type="Proteomes" id="UP001255185"/>
    </source>
</evidence>
<accession>A0ABU1TQK5</accession>
<dbReference type="RefSeq" id="WP_310026630.1">
    <property type="nucleotide sequence ID" value="NZ_JAVDVI010000008.1"/>
</dbReference>
<proteinExistence type="predicted"/>
<gene>
    <name evidence="1" type="ORF">J2X31_002178</name>
</gene>
<sequence length="237" mass="28030">MKIDLYPNFDKVFTDETLKGIFYPLCSLTLDKYPNKVFHFISSNGLWIDENFETENNTFSFTLFDFVENKYKFNGNIKLYKGSEKAKNIFDKLKSDFDLNGKHYLETKTQTDDYIEIQKQNLNIQTDDEFDADYYIQTFYEFSINKLNFELNNEFGAFRTLIEKNWTKPDEPSPIVYDETTDELKGTLNYYDKPKIENIDAYEVIGKIVGFEFFTDGNDTVLFYNNSDRILCVNSYS</sequence>
<dbReference type="EMBL" id="JAVDVI010000008">
    <property type="protein sequence ID" value="MDR6968163.1"/>
    <property type="molecule type" value="Genomic_DNA"/>
</dbReference>
<name>A0ABU1TQK5_9FLAO</name>
<comment type="caution">
    <text evidence="1">The sequence shown here is derived from an EMBL/GenBank/DDBJ whole genome shotgun (WGS) entry which is preliminary data.</text>
</comment>
<evidence type="ECO:0000313" key="1">
    <source>
        <dbReference type="EMBL" id="MDR6968163.1"/>
    </source>
</evidence>
<keyword evidence="2" id="KW-1185">Reference proteome</keyword>